<evidence type="ECO:0000313" key="3">
    <source>
        <dbReference type="Proteomes" id="UP001345013"/>
    </source>
</evidence>
<evidence type="ECO:0000256" key="1">
    <source>
        <dbReference type="SAM" id="MobiDB-lite"/>
    </source>
</evidence>
<keyword evidence="3" id="KW-1185">Reference proteome</keyword>
<dbReference type="Pfam" id="PF11312">
    <property type="entry name" value="Methyltransf_34"/>
    <property type="match status" value="1"/>
</dbReference>
<reference evidence="2 3" key="1">
    <citation type="submission" date="2023-08" db="EMBL/GenBank/DDBJ databases">
        <title>Black Yeasts Isolated from many extreme environments.</title>
        <authorList>
            <person name="Coleine C."/>
            <person name="Stajich J.E."/>
            <person name="Selbmann L."/>
        </authorList>
    </citation>
    <scope>NUCLEOTIDE SEQUENCE [LARGE SCALE GENOMIC DNA]</scope>
    <source>
        <strain evidence="2 3">CCFEE 5885</strain>
    </source>
</reference>
<proteinExistence type="predicted"/>
<dbReference type="EMBL" id="JAVRRG010000085">
    <property type="protein sequence ID" value="KAK5087645.1"/>
    <property type="molecule type" value="Genomic_DNA"/>
</dbReference>
<dbReference type="Proteomes" id="UP001345013">
    <property type="component" value="Unassembled WGS sequence"/>
</dbReference>
<sequence>MPPPRKTKKSESQHSKRAPAAALPARNTSHVVVASTTPLHALPLELQQAILNVFITAFPISHNAERLTQVTQEIKGYLFKRDFASAFGQPAYLQAYALRWSAARALGYSHILTHPDRASILTTTFATSVKREDDHVELQARDLSDPIASTPPRRVSTKIGPRKVVCLGGGAGAEIVAFATAHRQLDPKSLLEIIAVDNADWSDSVAKIWPALSTAPALSAHASVAAKEKIENRPLLEDSSMVTVSFNHQDVLTWNLESMKQKMQDASLCTIMFTLNELFTMPVGSYLLVIDSPGSYSEIQLGKTTSVDGLAMTPTTKYPMKWLLDHTLLEVARSGDKVTWKKMESEDSLWFRIDQKERDRLRYPVELENMRYQLHLYRKI</sequence>
<organism evidence="2 3">
    <name type="scientific">Lithohypha guttulata</name>
    <dbReference type="NCBI Taxonomy" id="1690604"/>
    <lineage>
        <taxon>Eukaryota</taxon>
        <taxon>Fungi</taxon>
        <taxon>Dikarya</taxon>
        <taxon>Ascomycota</taxon>
        <taxon>Pezizomycotina</taxon>
        <taxon>Eurotiomycetes</taxon>
        <taxon>Chaetothyriomycetidae</taxon>
        <taxon>Chaetothyriales</taxon>
        <taxon>Trichomeriaceae</taxon>
        <taxon>Lithohypha</taxon>
    </lineage>
</organism>
<comment type="caution">
    <text evidence="2">The sequence shown here is derived from an EMBL/GenBank/DDBJ whole genome shotgun (WGS) entry which is preliminary data.</text>
</comment>
<name>A0ABR0K7B2_9EURO</name>
<accession>A0ABR0K7B2</accession>
<gene>
    <name evidence="2" type="ORF">LTR24_006515</name>
</gene>
<evidence type="ECO:0000313" key="2">
    <source>
        <dbReference type="EMBL" id="KAK5087645.1"/>
    </source>
</evidence>
<protein>
    <submittedName>
        <fullName evidence="2">Uncharacterized protein</fullName>
    </submittedName>
</protein>
<dbReference type="InterPro" id="IPR021463">
    <property type="entry name" value="Methyltransf_34"/>
</dbReference>
<feature type="region of interest" description="Disordered" evidence="1">
    <location>
        <begin position="1"/>
        <end position="24"/>
    </location>
</feature>